<name>A0ABD0L0M9_9CAEN</name>
<evidence type="ECO:0000256" key="1">
    <source>
        <dbReference type="SAM" id="Phobius"/>
    </source>
</evidence>
<keyword evidence="1" id="KW-0812">Transmembrane</keyword>
<feature type="transmembrane region" description="Helical" evidence="1">
    <location>
        <begin position="119"/>
        <end position="138"/>
    </location>
</feature>
<dbReference type="AlphaFoldDB" id="A0ABD0L0M9"/>
<keyword evidence="1" id="KW-1133">Transmembrane helix</keyword>
<reference evidence="3 4" key="1">
    <citation type="journal article" date="2023" name="Sci. Data">
        <title>Genome assembly of the Korean intertidal mud-creeper Batillaria attramentaria.</title>
        <authorList>
            <person name="Patra A.K."/>
            <person name="Ho P.T."/>
            <person name="Jun S."/>
            <person name="Lee S.J."/>
            <person name="Kim Y."/>
            <person name="Won Y.J."/>
        </authorList>
    </citation>
    <scope>NUCLEOTIDE SEQUENCE [LARGE SCALE GENOMIC DNA]</scope>
    <source>
        <strain evidence="3">Wonlab-2016</strain>
    </source>
</reference>
<protein>
    <recommendedName>
        <fullName evidence="2">Copper amine oxidase N2-terminal domain-containing protein</fullName>
    </recommendedName>
</protein>
<evidence type="ECO:0000313" key="4">
    <source>
        <dbReference type="Proteomes" id="UP001519460"/>
    </source>
</evidence>
<dbReference type="Gene3D" id="3.10.450.40">
    <property type="match status" value="1"/>
</dbReference>
<accession>A0ABD0L0M9</accession>
<evidence type="ECO:0000259" key="2">
    <source>
        <dbReference type="Pfam" id="PF02727"/>
    </source>
</evidence>
<feature type="non-terminal residue" evidence="3">
    <location>
        <position position="381"/>
    </location>
</feature>
<gene>
    <name evidence="3" type="ORF">BaRGS_00016076</name>
</gene>
<dbReference type="InterPro" id="IPR015800">
    <property type="entry name" value="Cu_amine_oxidase_N2"/>
</dbReference>
<sequence>MLTDQLSNQTGTATDRDITVTLADGRRCTPGVGCSDADNKPTTDRVGFLCSCRSASVPPAMATSENRALMIPDSDSDSDVTEFGNNGLHRPKTSGVKLNWFQRTDRTCSRCQSLSATELGLLLSVLINLALFLVILWTSTGYFHDICTKVPSGNATSASLQGGLNCSGSIDHITPSPPAHATDTTTQASLSLPMPSPANLTCVTSSVTCGTASQKIEPPVDPDYVNVFQDLSQTEISAAVNYLLRQSQLNIRHEGNTIFGAELSPPTKSSALGFLDSGGARPPREALVTIIFNTENPQVIRQYVVGPLPNPTYHKVSPRMGKDVPVKFLGRHRMQEAYQAMYRVGLAPELQHVLRESFGATFSQCGQKCLMPLAQKTSFGL</sequence>
<keyword evidence="1" id="KW-0472">Membrane</keyword>
<organism evidence="3 4">
    <name type="scientific">Batillaria attramentaria</name>
    <dbReference type="NCBI Taxonomy" id="370345"/>
    <lineage>
        <taxon>Eukaryota</taxon>
        <taxon>Metazoa</taxon>
        <taxon>Spiralia</taxon>
        <taxon>Lophotrochozoa</taxon>
        <taxon>Mollusca</taxon>
        <taxon>Gastropoda</taxon>
        <taxon>Caenogastropoda</taxon>
        <taxon>Sorbeoconcha</taxon>
        <taxon>Cerithioidea</taxon>
        <taxon>Batillariidae</taxon>
        <taxon>Batillaria</taxon>
    </lineage>
</organism>
<keyword evidence="4" id="KW-1185">Reference proteome</keyword>
<dbReference type="Pfam" id="PF02727">
    <property type="entry name" value="Cu_amine_oxidN2"/>
    <property type="match status" value="1"/>
</dbReference>
<dbReference type="Proteomes" id="UP001519460">
    <property type="component" value="Unassembled WGS sequence"/>
</dbReference>
<evidence type="ECO:0000313" key="3">
    <source>
        <dbReference type="EMBL" id="KAK7492597.1"/>
    </source>
</evidence>
<dbReference type="SUPFAM" id="SSF54416">
    <property type="entry name" value="Amine oxidase N-terminal region"/>
    <property type="match status" value="1"/>
</dbReference>
<proteinExistence type="predicted"/>
<dbReference type="InterPro" id="IPR016182">
    <property type="entry name" value="Cu_amine_oxidase_N-reg"/>
</dbReference>
<feature type="domain" description="Copper amine oxidase N2-terminal" evidence="2">
    <location>
        <begin position="231"/>
        <end position="313"/>
    </location>
</feature>
<comment type="caution">
    <text evidence="3">The sequence shown here is derived from an EMBL/GenBank/DDBJ whole genome shotgun (WGS) entry which is preliminary data.</text>
</comment>
<dbReference type="EMBL" id="JACVVK020000101">
    <property type="protein sequence ID" value="KAK7492597.1"/>
    <property type="molecule type" value="Genomic_DNA"/>
</dbReference>